<evidence type="ECO:0000313" key="1">
    <source>
        <dbReference type="EMBL" id="KAJ3810045.1"/>
    </source>
</evidence>
<protein>
    <submittedName>
        <fullName evidence="1">Uncharacterized protein</fullName>
    </submittedName>
</protein>
<dbReference type="Proteomes" id="UP001163835">
    <property type="component" value="Unassembled WGS sequence"/>
</dbReference>
<keyword evidence="2" id="KW-1185">Reference proteome</keyword>
<dbReference type="EMBL" id="MU795122">
    <property type="protein sequence ID" value="KAJ3810045.1"/>
    <property type="molecule type" value="Genomic_DNA"/>
</dbReference>
<evidence type="ECO:0000313" key="2">
    <source>
        <dbReference type="Proteomes" id="UP001163835"/>
    </source>
</evidence>
<proteinExistence type="predicted"/>
<reference evidence="1" key="1">
    <citation type="submission" date="2022-09" db="EMBL/GenBank/DDBJ databases">
        <title>A Global Phylogenomic Analysis of the Shiitake Genus Lentinula.</title>
        <authorList>
            <consortium name="DOE Joint Genome Institute"/>
            <person name="Sierra-Patev S."/>
            <person name="Min B."/>
            <person name="Naranjo-Ortiz M."/>
            <person name="Looney B."/>
            <person name="Konkel Z."/>
            <person name="Slot J.C."/>
            <person name="Sakamoto Y."/>
            <person name="Steenwyk J.L."/>
            <person name="Rokas A."/>
            <person name="Carro J."/>
            <person name="Camarero S."/>
            <person name="Ferreira P."/>
            <person name="Molpeceres G."/>
            <person name="Ruiz-Duenas F.J."/>
            <person name="Serrano A."/>
            <person name="Henrissat B."/>
            <person name="Drula E."/>
            <person name="Hughes K.W."/>
            <person name="Mata J.L."/>
            <person name="Ishikawa N.K."/>
            <person name="Vargas-Isla R."/>
            <person name="Ushijima S."/>
            <person name="Smith C.A."/>
            <person name="Ahrendt S."/>
            <person name="Andreopoulos W."/>
            <person name="He G."/>
            <person name="Labutti K."/>
            <person name="Lipzen A."/>
            <person name="Ng V."/>
            <person name="Riley R."/>
            <person name="Sandor L."/>
            <person name="Barry K."/>
            <person name="Martinez A.T."/>
            <person name="Xiao Y."/>
            <person name="Gibbons J.G."/>
            <person name="Terashima K."/>
            <person name="Grigoriev I.V."/>
            <person name="Hibbett D.S."/>
        </authorList>
    </citation>
    <scope>NUCLEOTIDE SEQUENCE</scope>
    <source>
        <strain evidence="1">TMI1499</strain>
    </source>
</reference>
<sequence>MRLPNTGISNVLASVRKRSPLGDLQHDAYWMNAEAFLLTVDENAKNNGFSNSGDGDGGRIEGSQAAYVVLYEEKHYCGIVAYGSKPLTWSKSGQNSAPGGVKRKAAVSYMNRTGIPNTMTRTTGENIKRLVRKYSVKNSQMNKFGFPAEEHVQDVIHSRLKPDLETELSLEDILSKYVFVVLHDEDGHYLKRISSPTPASAHPYTSAGIPTPWEFARQQFPVLLRFARNNLQMTLSNPGHITLSAPQNTLLSWDTVEGTYERAQLTGSFTGAHPPGPSRLTPADLAPTRPNLRRFDFHTMVPPNWHLGKVNHAVDVVTPDYAYGQLHYFDNPRTDGVGYLGKKIRVKLGIGMSFADVEARGRMRTCGIRNTWEMQMHVPLVPLAPTAVTHFLLAEAVTLDLLDDPGCEVRGERGDSCGG</sequence>
<name>A0ACC1TZX4_9AGAR</name>
<comment type="caution">
    <text evidence="1">The sequence shown here is derived from an EMBL/GenBank/DDBJ whole genome shotgun (WGS) entry which is preliminary data.</text>
</comment>
<accession>A0ACC1TZX4</accession>
<gene>
    <name evidence="1" type="ORF">F5876DRAFT_65966</name>
</gene>
<organism evidence="1 2">
    <name type="scientific">Lentinula aff. lateritia</name>
    <dbReference type="NCBI Taxonomy" id="2804960"/>
    <lineage>
        <taxon>Eukaryota</taxon>
        <taxon>Fungi</taxon>
        <taxon>Dikarya</taxon>
        <taxon>Basidiomycota</taxon>
        <taxon>Agaricomycotina</taxon>
        <taxon>Agaricomycetes</taxon>
        <taxon>Agaricomycetidae</taxon>
        <taxon>Agaricales</taxon>
        <taxon>Marasmiineae</taxon>
        <taxon>Omphalotaceae</taxon>
        <taxon>Lentinula</taxon>
    </lineage>
</organism>